<gene>
    <name evidence="2" type="ORF">EYF80_044380</name>
</gene>
<keyword evidence="3" id="KW-1185">Reference proteome</keyword>
<evidence type="ECO:0000313" key="2">
    <source>
        <dbReference type="EMBL" id="TNN45434.1"/>
    </source>
</evidence>
<comment type="caution">
    <text evidence="2">The sequence shown here is derived from an EMBL/GenBank/DDBJ whole genome shotgun (WGS) entry which is preliminary data.</text>
</comment>
<protein>
    <submittedName>
        <fullName evidence="2">Uncharacterized protein</fullName>
    </submittedName>
</protein>
<evidence type="ECO:0000313" key="3">
    <source>
        <dbReference type="Proteomes" id="UP000314294"/>
    </source>
</evidence>
<reference evidence="2 3" key="1">
    <citation type="submission" date="2019-03" db="EMBL/GenBank/DDBJ databases">
        <title>First draft genome of Liparis tanakae, snailfish: a comprehensive survey of snailfish specific genes.</title>
        <authorList>
            <person name="Kim W."/>
            <person name="Song I."/>
            <person name="Jeong J.-H."/>
            <person name="Kim D."/>
            <person name="Kim S."/>
            <person name="Ryu S."/>
            <person name="Song J.Y."/>
            <person name="Lee S.K."/>
        </authorList>
    </citation>
    <scope>NUCLEOTIDE SEQUENCE [LARGE SCALE GENOMIC DNA]</scope>
    <source>
        <tissue evidence="2">Muscle</tissue>
    </source>
</reference>
<proteinExistence type="predicted"/>
<sequence length="106" mass="11799">MKIRSKERKNPMEMSRSIWLLMATGLWEFIFIVKPSQGVRVGQAVDGDHAVGGGDCQETQSGQERGLQGQRGFRNLLKKSQVLGSSQPPAGHHFRVQTKPLSWAKP</sequence>
<dbReference type="EMBL" id="SRLO01000847">
    <property type="protein sequence ID" value="TNN45434.1"/>
    <property type="molecule type" value="Genomic_DNA"/>
</dbReference>
<organism evidence="2 3">
    <name type="scientific">Liparis tanakae</name>
    <name type="common">Tanaka's snailfish</name>
    <dbReference type="NCBI Taxonomy" id="230148"/>
    <lineage>
        <taxon>Eukaryota</taxon>
        <taxon>Metazoa</taxon>
        <taxon>Chordata</taxon>
        <taxon>Craniata</taxon>
        <taxon>Vertebrata</taxon>
        <taxon>Euteleostomi</taxon>
        <taxon>Actinopterygii</taxon>
        <taxon>Neopterygii</taxon>
        <taxon>Teleostei</taxon>
        <taxon>Neoteleostei</taxon>
        <taxon>Acanthomorphata</taxon>
        <taxon>Eupercaria</taxon>
        <taxon>Perciformes</taxon>
        <taxon>Cottioidei</taxon>
        <taxon>Cottales</taxon>
        <taxon>Liparidae</taxon>
        <taxon>Liparis</taxon>
    </lineage>
</organism>
<feature type="region of interest" description="Disordered" evidence="1">
    <location>
        <begin position="84"/>
        <end position="106"/>
    </location>
</feature>
<evidence type="ECO:0000256" key="1">
    <source>
        <dbReference type="SAM" id="MobiDB-lite"/>
    </source>
</evidence>
<dbReference type="Proteomes" id="UP000314294">
    <property type="component" value="Unassembled WGS sequence"/>
</dbReference>
<name>A0A4Z2FY18_9TELE</name>
<dbReference type="AlphaFoldDB" id="A0A4Z2FY18"/>
<accession>A0A4Z2FY18</accession>